<sequence length="985" mass="109763">EASSRFEALTSRVREELLLRQEKSMDNNGGLRGFYRIDGRDFDDLDLSFKFIPLACFAGANVLLTTLLFTRRLLLCLAALFLVAAAGAATSMIEVRPVTAVTWQLLAVHAAEVALAASSVLSYNGNRVLIKLQMFKDLFSEEQLERGTAWRWMTSWLQMPVQLFMPSLGMLLTLLVLSQVVEGIPMAQEAIHTALPGISVILLCGPSLFVPAILMGDWMAEARQERDDPCISPWLLPKELIWRPLSKDQRRRRRRYALFGILSYNHRAACPLLMLLVLVLLIVTFTRTQEPLSTSTPHLFGNGQLFREAQAAKAALGALPSAERMLQSSLRNATACRIDADSGIECSWFSCTGDKEAELPEESCTCDFRLPFEFRSTCRASAFFSGTNEVPEGFWSWTQQKVGMTFLGNASSAEAPPLEVEDWSSGQNLLQKQVSSSILIQTMGLSCFRAICYCGPRRCVKPEAYQSLGVMPIPVTTSTSLPSTVPTTDVFIVWGLQQQTSVTATADLQWTWNPSMMAEPEAQRELLRTCLATPPEFEIISRRCFALDFQQWLESRGERFPVALTDFPDRLETFAVDSKEKYFWRSPSGDLAGTVARLRVLKNDLTTSELVTGWQRYLRLRKMAPWSSRAWLAFEDSSLSEAEERHLLEVATGHVAAIFVGMLAAWTCVFTCSLRMALAAACSGGFSLLAFFLCRPLIPQSAVLQLWCLVVLVTTLVAPMTRFLFFYSSARNGPGRRVKNERSNSFEIQDTMDLTSISMPGMPRDSTRQESIPRSQTQRLLSVETEQTAQLQKEQEDQKRLAQVAAERKEMQSLFRPSAIHSERRNRSTTALCHSAEITVGVVLSLIFSWLTLWSAAPDALAQVARIFPVLAVILLTVILCVSPILILAGLGASRVWRQAMMAYIGAITGWNRRFGGPACSFPELRTPQDDELEVSRSIKVLGWPFNRVHLDAERSTGLTESPGAPKKPVLTGPTEADTYGLSRQ</sequence>
<evidence type="ECO:0000256" key="1">
    <source>
        <dbReference type="SAM" id="MobiDB-lite"/>
    </source>
</evidence>
<feature type="transmembrane region" description="Helical" evidence="2">
    <location>
        <begin position="867"/>
        <end position="892"/>
    </location>
</feature>
<gene>
    <name evidence="3" type="ORF">C1SCF055_LOCUS40598</name>
</gene>
<evidence type="ECO:0000313" key="3">
    <source>
        <dbReference type="EMBL" id="CAI4015790.1"/>
    </source>
</evidence>
<feature type="transmembrane region" description="Helical" evidence="2">
    <location>
        <begin position="677"/>
        <end position="698"/>
    </location>
</feature>
<evidence type="ECO:0000256" key="2">
    <source>
        <dbReference type="SAM" id="Phobius"/>
    </source>
</evidence>
<reference evidence="4 5" key="2">
    <citation type="submission" date="2024-05" db="EMBL/GenBank/DDBJ databases">
        <authorList>
            <person name="Chen Y."/>
            <person name="Shah S."/>
            <person name="Dougan E. K."/>
            <person name="Thang M."/>
            <person name="Chan C."/>
        </authorList>
    </citation>
    <scope>NUCLEOTIDE SEQUENCE [LARGE SCALE GENOMIC DNA]</scope>
</reference>
<dbReference type="Proteomes" id="UP001152797">
    <property type="component" value="Unassembled WGS sequence"/>
</dbReference>
<dbReference type="EMBL" id="CAMXCT030006551">
    <property type="protein sequence ID" value="CAL4803102.1"/>
    <property type="molecule type" value="Genomic_DNA"/>
</dbReference>
<feature type="transmembrane region" description="Helical" evidence="2">
    <location>
        <begin position="193"/>
        <end position="216"/>
    </location>
</feature>
<feature type="transmembrane region" description="Helical" evidence="2">
    <location>
        <begin position="51"/>
        <end position="69"/>
    </location>
</feature>
<feature type="transmembrane region" description="Helical" evidence="2">
    <location>
        <begin position="704"/>
        <end position="727"/>
    </location>
</feature>
<feature type="transmembrane region" description="Helical" evidence="2">
    <location>
        <begin position="651"/>
        <end position="670"/>
    </location>
</feature>
<feature type="transmembrane region" description="Helical" evidence="2">
    <location>
        <begin position="256"/>
        <end position="285"/>
    </location>
</feature>
<name>A0A9P1GJ37_9DINO</name>
<feature type="region of interest" description="Disordered" evidence="1">
    <location>
        <begin position="757"/>
        <end position="777"/>
    </location>
</feature>
<evidence type="ECO:0000313" key="5">
    <source>
        <dbReference type="Proteomes" id="UP001152797"/>
    </source>
</evidence>
<organism evidence="3">
    <name type="scientific">Cladocopium goreaui</name>
    <dbReference type="NCBI Taxonomy" id="2562237"/>
    <lineage>
        <taxon>Eukaryota</taxon>
        <taxon>Sar</taxon>
        <taxon>Alveolata</taxon>
        <taxon>Dinophyceae</taxon>
        <taxon>Suessiales</taxon>
        <taxon>Symbiodiniaceae</taxon>
        <taxon>Cladocopium</taxon>
    </lineage>
</organism>
<comment type="caution">
    <text evidence="3">The sequence shown here is derived from an EMBL/GenBank/DDBJ whole genome shotgun (WGS) entry which is preliminary data.</text>
</comment>
<feature type="transmembrane region" description="Helical" evidence="2">
    <location>
        <begin position="74"/>
        <end position="93"/>
    </location>
</feature>
<feature type="transmembrane region" description="Helical" evidence="2">
    <location>
        <begin position="105"/>
        <end position="124"/>
    </location>
</feature>
<evidence type="ECO:0000313" key="4">
    <source>
        <dbReference type="EMBL" id="CAL4803102.1"/>
    </source>
</evidence>
<dbReference type="AlphaFoldDB" id="A0A9P1GJ37"/>
<keyword evidence="2" id="KW-0472">Membrane</keyword>
<accession>A0A9P1GJ37</accession>
<feature type="transmembrane region" description="Helical" evidence="2">
    <location>
        <begin position="161"/>
        <end position="181"/>
    </location>
</feature>
<feature type="region of interest" description="Disordered" evidence="1">
    <location>
        <begin position="955"/>
        <end position="985"/>
    </location>
</feature>
<keyword evidence="2" id="KW-0812">Transmembrane</keyword>
<feature type="transmembrane region" description="Helical" evidence="2">
    <location>
        <begin position="831"/>
        <end position="855"/>
    </location>
</feature>
<dbReference type="OrthoDB" id="10665949at2759"/>
<keyword evidence="5" id="KW-1185">Reference proteome</keyword>
<dbReference type="EMBL" id="CAMXCT020006551">
    <property type="protein sequence ID" value="CAL1169165.1"/>
    <property type="molecule type" value="Genomic_DNA"/>
</dbReference>
<protein>
    <submittedName>
        <fullName evidence="4">Progesterone-induced-blocking factor 1</fullName>
    </submittedName>
</protein>
<feature type="non-terminal residue" evidence="3">
    <location>
        <position position="1"/>
    </location>
</feature>
<proteinExistence type="predicted"/>
<reference evidence="3" key="1">
    <citation type="submission" date="2022-10" db="EMBL/GenBank/DDBJ databases">
        <authorList>
            <person name="Chen Y."/>
            <person name="Dougan E. K."/>
            <person name="Chan C."/>
            <person name="Rhodes N."/>
            <person name="Thang M."/>
        </authorList>
    </citation>
    <scope>NUCLEOTIDE SEQUENCE</scope>
</reference>
<keyword evidence="2" id="KW-1133">Transmembrane helix</keyword>
<dbReference type="EMBL" id="CAMXCT010006551">
    <property type="protein sequence ID" value="CAI4015790.1"/>
    <property type="molecule type" value="Genomic_DNA"/>
</dbReference>